<evidence type="ECO:0000256" key="2">
    <source>
        <dbReference type="ARBA" id="ARBA00023304"/>
    </source>
</evidence>
<dbReference type="PANTHER" id="PTHR42743:SF11">
    <property type="entry name" value="AMINODEOXYCHORISMATE LYASE"/>
    <property type="match status" value="1"/>
</dbReference>
<accession>A0A7W6E603</accession>
<comment type="similarity">
    <text evidence="1">Belongs to the class-IV pyridoxal-phosphate-dependent aminotransferase family.</text>
</comment>
<evidence type="ECO:0000256" key="1">
    <source>
        <dbReference type="ARBA" id="ARBA00009320"/>
    </source>
</evidence>
<evidence type="ECO:0000313" key="3">
    <source>
        <dbReference type="EMBL" id="MBB3994121.1"/>
    </source>
</evidence>
<dbReference type="Proteomes" id="UP000530268">
    <property type="component" value="Unassembled WGS sequence"/>
</dbReference>
<keyword evidence="2" id="KW-0028">Amino-acid biosynthesis</keyword>
<sequence>MRIAMWSGPRNLSTAMMYAFGARDDFNVMDEPFYAPYLATSGADHPMADRIIEVHETDPDIVGQSCMQDGVPHLYMKHMPHHMLPGFPMGWADDCINIHLIRHPARVIASYAAKREAPTLEDIGFVQQAELYQKSGGIIIDSTDIRARPEVMLRALCSEIGLSFDPAMLSWPSGPREQDGIWAEHWYNAVHGSTGIDGAEGPLPDVPSALQPVLDAAMPYYQGLYERRLSP</sequence>
<dbReference type="Pfam" id="PF19798">
    <property type="entry name" value="Sulfotransfer_5"/>
    <property type="match status" value="1"/>
</dbReference>
<keyword evidence="2" id="KW-0100">Branched-chain amino acid biosynthesis</keyword>
<keyword evidence="4" id="KW-1185">Reference proteome</keyword>
<name>A0A7W6E603_9RHOB</name>
<dbReference type="RefSeq" id="WP_221384793.1">
    <property type="nucleotide sequence ID" value="NZ_JACIEI010000004.1"/>
</dbReference>
<dbReference type="EMBL" id="JACIEI010000004">
    <property type="protein sequence ID" value="MBB3994121.1"/>
    <property type="molecule type" value="Genomic_DNA"/>
</dbReference>
<dbReference type="Gene3D" id="3.40.50.300">
    <property type="entry name" value="P-loop containing nucleotide triphosphate hydrolases"/>
    <property type="match status" value="1"/>
</dbReference>
<comment type="caution">
    <text evidence="3">The sequence shown here is derived from an EMBL/GenBank/DDBJ whole genome shotgun (WGS) entry which is preliminary data.</text>
</comment>
<evidence type="ECO:0008006" key="5">
    <source>
        <dbReference type="Google" id="ProtNLM"/>
    </source>
</evidence>
<dbReference type="GO" id="GO:0009082">
    <property type="term" value="P:branched-chain amino acid biosynthetic process"/>
    <property type="evidence" value="ECO:0007669"/>
    <property type="project" value="UniProtKB-KW"/>
</dbReference>
<dbReference type="InterPro" id="IPR050571">
    <property type="entry name" value="Class-IV_PLP-Dep_Aminotrnsfr"/>
</dbReference>
<dbReference type="AlphaFoldDB" id="A0A7W6E603"/>
<organism evidence="3 4">
    <name type="scientific">Sulfitobacter undariae</name>
    <dbReference type="NCBI Taxonomy" id="1563671"/>
    <lineage>
        <taxon>Bacteria</taxon>
        <taxon>Pseudomonadati</taxon>
        <taxon>Pseudomonadota</taxon>
        <taxon>Alphaproteobacteria</taxon>
        <taxon>Rhodobacterales</taxon>
        <taxon>Roseobacteraceae</taxon>
        <taxon>Sulfitobacter</taxon>
    </lineage>
</organism>
<gene>
    <name evidence="3" type="ORF">GGR95_001762</name>
</gene>
<proteinExistence type="inferred from homology"/>
<protein>
    <recommendedName>
        <fullName evidence="5">Branched-chain amino acid aminotransferase</fullName>
    </recommendedName>
</protein>
<dbReference type="InterPro" id="IPR027417">
    <property type="entry name" value="P-loop_NTPase"/>
</dbReference>
<dbReference type="SUPFAM" id="SSF52540">
    <property type="entry name" value="P-loop containing nucleoside triphosphate hydrolases"/>
    <property type="match status" value="1"/>
</dbReference>
<dbReference type="PANTHER" id="PTHR42743">
    <property type="entry name" value="AMINO-ACID AMINOTRANSFERASE"/>
    <property type="match status" value="1"/>
</dbReference>
<reference evidence="3 4" key="1">
    <citation type="submission" date="2020-08" db="EMBL/GenBank/DDBJ databases">
        <title>Genomic Encyclopedia of Type Strains, Phase IV (KMG-IV): sequencing the most valuable type-strain genomes for metagenomic binning, comparative biology and taxonomic classification.</title>
        <authorList>
            <person name="Goeker M."/>
        </authorList>
    </citation>
    <scope>NUCLEOTIDE SEQUENCE [LARGE SCALE GENOMIC DNA]</scope>
    <source>
        <strain evidence="3 4">DSM 102234</strain>
    </source>
</reference>
<evidence type="ECO:0000313" key="4">
    <source>
        <dbReference type="Proteomes" id="UP000530268"/>
    </source>
</evidence>